<dbReference type="GO" id="GO:0016413">
    <property type="term" value="F:O-acetyltransferase activity"/>
    <property type="evidence" value="ECO:0007669"/>
    <property type="project" value="TreeGrafter"/>
</dbReference>
<feature type="transmembrane region" description="Helical" evidence="7">
    <location>
        <begin position="84"/>
        <end position="101"/>
    </location>
</feature>
<dbReference type="InterPro" id="IPR002656">
    <property type="entry name" value="Acyl_transf_3_dom"/>
</dbReference>
<evidence type="ECO:0000313" key="10">
    <source>
        <dbReference type="Proteomes" id="UP000633205"/>
    </source>
</evidence>
<dbReference type="GO" id="GO:0005886">
    <property type="term" value="C:plasma membrane"/>
    <property type="evidence" value="ECO:0007669"/>
    <property type="project" value="UniProtKB-SubCell"/>
</dbReference>
<comment type="similarity">
    <text evidence="2">Belongs to the acyltransferase 3 family.</text>
</comment>
<keyword evidence="3" id="KW-1003">Cell membrane</keyword>
<evidence type="ECO:0000256" key="1">
    <source>
        <dbReference type="ARBA" id="ARBA00004651"/>
    </source>
</evidence>
<dbReference type="Proteomes" id="UP000633205">
    <property type="component" value="Unassembled WGS sequence"/>
</dbReference>
<dbReference type="Pfam" id="PF01757">
    <property type="entry name" value="Acyl_transf_3"/>
    <property type="match status" value="1"/>
</dbReference>
<feature type="domain" description="Acyltransferase 3" evidence="8">
    <location>
        <begin position="8"/>
        <end position="304"/>
    </location>
</feature>
<feature type="transmembrane region" description="Helical" evidence="7">
    <location>
        <begin position="12"/>
        <end position="29"/>
    </location>
</feature>
<evidence type="ECO:0000256" key="5">
    <source>
        <dbReference type="ARBA" id="ARBA00022989"/>
    </source>
</evidence>
<name>A0A916Y5E1_9MICO</name>
<comment type="caution">
    <text evidence="9">The sequence shown here is derived from an EMBL/GenBank/DDBJ whole genome shotgun (WGS) entry which is preliminary data.</text>
</comment>
<feature type="transmembrane region" description="Helical" evidence="7">
    <location>
        <begin position="113"/>
        <end position="136"/>
    </location>
</feature>
<dbReference type="AlphaFoldDB" id="A0A916Y5E1"/>
<feature type="transmembrane region" description="Helical" evidence="7">
    <location>
        <begin position="255"/>
        <end position="278"/>
    </location>
</feature>
<reference evidence="9" key="1">
    <citation type="journal article" date="2014" name="Int. J. Syst. Evol. Microbiol.">
        <title>Complete genome sequence of Corynebacterium casei LMG S-19264T (=DSM 44701T), isolated from a smear-ripened cheese.</title>
        <authorList>
            <consortium name="US DOE Joint Genome Institute (JGI-PGF)"/>
            <person name="Walter F."/>
            <person name="Albersmeier A."/>
            <person name="Kalinowski J."/>
            <person name="Ruckert C."/>
        </authorList>
    </citation>
    <scope>NUCLEOTIDE SEQUENCE</scope>
    <source>
        <strain evidence="9">CGMCC 1.15152</strain>
    </source>
</reference>
<evidence type="ECO:0000256" key="4">
    <source>
        <dbReference type="ARBA" id="ARBA00022692"/>
    </source>
</evidence>
<evidence type="ECO:0000313" key="9">
    <source>
        <dbReference type="EMBL" id="GGD31486.1"/>
    </source>
</evidence>
<feature type="transmembrane region" description="Helical" evidence="7">
    <location>
        <begin position="167"/>
        <end position="183"/>
    </location>
</feature>
<dbReference type="PANTHER" id="PTHR40074">
    <property type="entry name" value="O-ACETYLTRANSFERASE WECH"/>
    <property type="match status" value="1"/>
</dbReference>
<feature type="transmembrane region" description="Helical" evidence="7">
    <location>
        <begin position="224"/>
        <end position="243"/>
    </location>
</feature>
<keyword evidence="6 7" id="KW-0472">Membrane</keyword>
<evidence type="ECO:0000256" key="3">
    <source>
        <dbReference type="ARBA" id="ARBA00022475"/>
    </source>
</evidence>
<dbReference type="EMBL" id="BMHO01000001">
    <property type="protein sequence ID" value="GGD31486.1"/>
    <property type="molecule type" value="Genomic_DNA"/>
</dbReference>
<comment type="subcellular location">
    <subcellularLocation>
        <location evidence="1">Cell membrane</location>
        <topology evidence="1">Multi-pass membrane protein</topology>
    </subcellularLocation>
</comment>
<keyword evidence="4 7" id="KW-0812">Transmembrane</keyword>
<sequence>MPATRRLDWIDVVRGSAVLLVILVHVMQRTELFTGHEFTRLGTASIIVTPLRLPAMFLLSGLFVPRSLAKGSATHVAGKLRRIAWPYLLWSVLLIVVFDLDQRLTGFGFGWEVFWRIFYTPIEHLWFLAYLLLYFLLAMLMRWIPAPHLLLAVIAVAALPVEGEWTRFWGHAAFFFAGVVLAGHRDALDRAIGRFWPSLALLITAVALSTGHATRILVLPEAPWNLPIVLMFIVGLAGVVRPLASTPAFAPLRYVGVQSIVFYIVHWPVASLSAQALATTGLDPWPVFGGALVAALVVPWAIAWAASRSKPIDAAFVWPVFTRK</sequence>
<evidence type="ECO:0000256" key="2">
    <source>
        <dbReference type="ARBA" id="ARBA00007400"/>
    </source>
</evidence>
<reference evidence="9" key="2">
    <citation type="submission" date="2020-09" db="EMBL/GenBank/DDBJ databases">
        <authorList>
            <person name="Sun Q."/>
            <person name="Zhou Y."/>
        </authorList>
    </citation>
    <scope>NUCLEOTIDE SEQUENCE</scope>
    <source>
        <strain evidence="9">CGMCC 1.15152</strain>
    </source>
</reference>
<evidence type="ECO:0000259" key="8">
    <source>
        <dbReference type="Pfam" id="PF01757"/>
    </source>
</evidence>
<organism evidence="9 10">
    <name type="scientific">Microbacterium faecale</name>
    <dbReference type="NCBI Taxonomy" id="1804630"/>
    <lineage>
        <taxon>Bacteria</taxon>
        <taxon>Bacillati</taxon>
        <taxon>Actinomycetota</taxon>
        <taxon>Actinomycetes</taxon>
        <taxon>Micrococcales</taxon>
        <taxon>Microbacteriaceae</taxon>
        <taxon>Microbacterium</taxon>
    </lineage>
</organism>
<evidence type="ECO:0000256" key="6">
    <source>
        <dbReference type="ARBA" id="ARBA00023136"/>
    </source>
</evidence>
<keyword evidence="10" id="KW-1185">Reference proteome</keyword>
<feature type="transmembrane region" description="Helical" evidence="7">
    <location>
        <begin position="284"/>
        <end position="306"/>
    </location>
</feature>
<keyword evidence="5 7" id="KW-1133">Transmembrane helix</keyword>
<protein>
    <recommendedName>
        <fullName evidence="8">Acyltransferase 3 domain-containing protein</fullName>
    </recommendedName>
</protein>
<dbReference type="GO" id="GO:0009246">
    <property type="term" value="P:enterobacterial common antigen biosynthetic process"/>
    <property type="evidence" value="ECO:0007669"/>
    <property type="project" value="TreeGrafter"/>
</dbReference>
<feature type="transmembrane region" description="Helical" evidence="7">
    <location>
        <begin position="195"/>
        <end position="218"/>
    </location>
</feature>
<gene>
    <name evidence="9" type="ORF">GCM10010915_09760</name>
</gene>
<proteinExistence type="inferred from homology"/>
<feature type="transmembrane region" description="Helical" evidence="7">
    <location>
        <begin position="143"/>
        <end position="161"/>
    </location>
</feature>
<accession>A0A916Y5E1</accession>
<dbReference type="RefSeq" id="WP_188711161.1">
    <property type="nucleotide sequence ID" value="NZ_BMHO01000001.1"/>
</dbReference>
<feature type="transmembrane region" description="Helical" evidence="7">
    <location>
        <begin position="41"/>
        <end position="64"/>
    </location>
</feature>
<dbReference type="PANTHER" id="PTHR40074:SF2">
    <property type="entry name" value="O-ACETYLTRANSFERASE WECH"/>
    <property type="match status" value="1"/>
</dbReference>
<evidence type="ECO:0000256" key="7">
    <source>
        <dbReference type="SAM" id="Phobius"/>
    </source>
</evidence>